<dbReference type="PATRIC" id="fig|1227455.4.peg.391"/>
<dbReference type="STRING" id="1227455.C449_01890"/>
<keyword evidence="3" id="KW-1185">Reference proteome</keyword>
<dbReference type="AlphaFoldDB" id="M0MRH0"/>
<evidence type="ECO:0000256" key="1">
    <source>
        <dbReference type="SAM" id="MobiDB-lite"/>
    </source>
</evidence>
<comment type="caution">
    <text evidence="2">The sequence shown here is derived from an EMBL/GenBank/DDBJ whole genome shotgun (WGS) entry which is preliminary data.</text>
</comment>
<feature type="compositionally biased region" description="Low complexity" evidence="1">
    <location>
        <begin position="29"/>
        <end position="47"/>
    </location>
</feature>
<protein>
    <recommendedName>
        <fullName evidence="4">PGF-CTERM sorting domain-containing protein</fullName>
    </recommendedName>
</protein>
<accession>M0MRH0</accession>
<feature type="region of interest" description="Disordered" evidence="1">
    <location>
        <begin position="26"/>
        <end position="47"/>
    </location>
</feature>
<feature type="compositionally biased region" description="Low complexity" evidence="1">
    <location>
        <begin position="168"/>
        <end position="186"/>
    </location>
</feature>
<dbReference type="EMBL" id="AOMD01000006">
    <property type="protein sequence ID" value="EMA47339.1"/>
    <property type="molecule type" value="Genomic_DNA"/>
</dbReference>
<feature type="region of interest" description="Disordered" evidence="1">
    <location>
        <begin position="168"/>
        <end position="187"/>
    </location>
</feature>
<sequence length="212" mass="21881">MARTRRTMLAQIGGIAGVGGFAQQARAQSNGTSSNDTGTNGSTANGSARVRRTIRVVIPTQQGFAGNYTGQILLFNHLEAESTTAEAVGNCEFASWSPDSSNRYTGMLVDRLRESPRSADTVIHTNGSREATIDVGSVGIINRTHECSGDVIGLEIEQFDPEAVARLGAGDPTATPEATETTTSEGPGFGVLAGLVGVGGAALARAMHGSDD</sequence>
<dbReference type="Proteomes" id="UP000011669">
    <property type="component" value="Unassembled WGS sequence"/>
</dbReference>
<evidence type="ECO:0000313" key="3">
    <source>
        <dbReference type="Proteomes" id="UP000011669"/>
    </source>
</evidence>
<organism evidence="2 3">
    <name type="scientific">Halococcus saccharolyticus DSM 5350</name>
    <dbReference type="NCBI Taxonomy" id="1227455"/>
    <lineage>
        <taxon>Archaea</taxon>
        <taxon>Methanobacteriati</taxon>
        <taxon>Methanobacteriota</taxon>
        <taxon>Stenosarchaea group</taxon>
        <taxon>Halobacteria</taxon>
        <taxon>Halobacteriales</taxon>
        <taxon>Halococcaceae</taxon>
        <taxon>Halococcus</taxon>
    </lineage>
</organism>
<gene>
    <name evidence="2" type="ORF">C449_01890</name>
</gene>
<evidence type="ECO:0000313" key="2">
    <source>
        <dbReference type="EMBL" id="EMA47339.1"/>
    </source>
</evidence>
<reference evidence="2 3" key="1">
    <citation type="journal article" date="2014" name="PLoS Genet.">
        <title>Phylogenetically driven sequencing of extremely halophilic archaea reveals strategies for static and dynamic osmo-response.</title>
        <authorList>
            <person name="Becker E.A."/>
            <person name="Seitzer P.M."/>
            <person name="Tritt A."/>
            <person name="Larsen D."/>
            <person name="Krusor M."/>
            <person name="Yao A.I."/>
            <person name="Wu D."/>
            <person name="Madern D."/>
            <person name="Eisen J.A."/>
            <person name="Darling A.E."/>
            <person name="Facciotti M.T."/>
        </authorList>
    </citation>
    <scope>NUCLEOTIDE SEQUENCE [LARGE SCALE GENOMIC DNA]</scope>
    <source>
        <strain evidence="2 3">DSM 5350</strain>
    </source>
</reference>
<proteinExistence type="predicted"/>
<evidence type="ECO:0008006" key="4">
    <source>
        <dbReference type="Google" id="ProtNLM"/>
    </source>
</evidence>
<dbReference type="InParanoid" id="M0MRH0"/>
<dbReference type="OrthoDB" id="270839at2157"/>
<dbReference type="RefSeq" id="WP_006076184.1">
    <property type="nucleotide sequence ID" value="NZ_AOMD01000006.1"/>
</dbReference>
<name>M0MRH0_9EURY</name>